<keyword evidence="9" id="KW-1185">Reference proteome</keyword>
<keyword evidence="7" id="KW-0472">Membrane</keyword>
<dbReference type="EMBL" id="BAABME010001697">
    <property type="protein sequence ID" value="GAA0151002.1"/>
    <property type="molecule type" value="Genomic_DNA"/>
</dbReference>
<dbReference type="InterPro" id="IPR002401">
    <property type="entry name" value="Cyt_P450_E_grp-I"/>
</dbReference>
<feature type="binding site" description="axial binding residue" evidence="6">
    <location>
        <position position="461"/>
    </location>
    <ligand>
        <name>heme</name>
        <dbReference type="ChEBI" id="CHEBI:30413"/>
    </ligand>
    <ligandPart>
        <name>Fe</name>
        <dbReference type="ChEBI" id="CHEBI:18248"/>
    </ligandPart>
</feature>
<dbReference type="Proteomes" id="UP001454036">
    <property type="component" value="Unassembled WGS sequence"/>
</dbReference>
<keyword evidence="7" id="KW-1133">Transmembrane helix</keyword>
<proteinExistence type="inferred from homology"/>
<keyword evidence="5 6" id="KW-0408">Iron</keyword>
<keyword evidence="7" id="KW-0812">Transmembrane</keyword>
<dbReference type="Pfam" id="PF00067">
    <property type="entry name" value="p450"/>
    <property type="match status" value="1"/>
</dbReference>
<feature type="transmembrane region" description="Helical" evidence="7">
    <location>
        <begin position="6"/>
        <end position="27"/>
    </location>
</feature>
<evidence type="ECO:0000256" key="1">
    <source>
        <dbReference type="ARBA" id="ARBA00001971"/>
    </source>
</evidence>
<dbReference type="PRINTS" id="PR00463">
    <property type="entry name" value="EP450I"/>
</dbReference>
<dbReference type="InterPro" id="IPR036396">
    <property type="entry name" value="Cyt_P450_sf"/>
</dbReference>
<comment type="caution">
    <text evidence="8">The sequence shown here is derived from an EMBL/GenBank/DDBJ whole genome shotgun (WGS) entry which is preliminary data.</text>
</comment>
<dbReference type="SUPFAM" id="SSF48264">
    <property type="entry name" value="Cytochrome P450"/>
    <property type="match status" value="1"/>
</dbReference>
<dbReference type="GO" id="GO:0020037">
    <property type="term" value="F:heme binding"/>
    <property type="evidence" value="ECO:0007669"/>
    <property type="project" value="InterPro"/>
</dbReference>
<evidence type="ECO:0000256" key="6">
    <source>
        <dbReference type="PIRSR" id="PIRSR602401-1"/>
    </source>
</evidence>
<organism evidence="8 9">
    <name type="scientific">Lithospermum erythrorhizon</name>
    <name type="common">Purple gromwell</name>
    <name type="synonym">Lithospermum officinale var. erythrorhizon</name>
    <dbReference type="NCBI Taxonomy" id="34254"/>
    <lineage>
        <taxon>Eukaryota</taxon>
        <taxon>Viridiplantae</taxon>
        <taxon>Streptophyta</taxon>
        <taxon>Embryophyta</taxon>
        <taxon>Tracheophyta</taxon>
        <taxon>Spermatophyta</taxon>
        <taxon>Magnoliopsida</taxon>
        <taxon>eudicotyledons</taxon>
        <taxon>Gunneridae</taxon>
        <taxon>Pentapetalae</taxon>
        <taxon>asterids</taxon>
        <taxon>lamiids</taxon>
        <taxon>Boraginales</taxon>
        <taxon>Boraginaceae</taxon>
        <taxon>Boraginoideae</taxon>
        <taxon>Lithospermeae</taxon>
        <taxon>Lithospermum</taxon>
    </lineage>
</organism>
<evidence type="ECO:0000256" key="7">
    <source>
        <dbReference type="SAM" id="Phobius"/>
    </source>
</evidence>
<dbReference type="Gene3D" id="1.10.630.10">
    <property type="entry name" value="Cytochrome P450"/>
    <property type="match status" value="1"/>
</dbReference>
<keyword evidence="6" id="KW-0349">Heme</keyword>
<dbReference type="InterPro" id="IPR001128">
    <property type="entry name" value="Cyt_P450"/>
</dbReference>
<dbReference type="GO" id="GO:0005506">
    <property type="term" value="F:iron ion binding"/>
    <property type="evidence" value="ECO:0007669"/>
    <property type="project" value="InterPro"/>
</dbReference>
<comment type="cofactor">
    <cofactor evidence="1 6">
        <name>heme</name>
        <dbReference type="ChEBI" id="CHEBI:30413"/>
    </cofactor>
</comment>
<keyword evidence="4" id="KW-0560">Oxidoreductase</keyword>
<protein>
    <submittedName>
        <fullName evidence="8">Oxygenase</fullName>
    </submittedName>
</protein>
<evidence type="ECO:0000256" key="2">
    <source>
        <dbReference type="ARBA" id="ARBA00010617"/>
    </source>
</evidence>
<name>A0AAV3PM02_LITER</name>
<accession>A0AAV3PM02</accession>
<dbReference type="GO" id="GO:0004497">
    <property type="term" value="F:monooxygenase activity"/>
    <property type="evidence" value="ECO:0007669"/>
    <property type="project" value="InterPro"/>
</dbReference>
<evidence type="ECO:0000256" key="4">
    <source>
        <dbReference type="ARBA" id="ARBA00023002"/>
    </source>
</evidence>
<comment type="similarity">
    <text evidence="2">Belongs to the cytochrome P450 family.</text>
</comment>
<dbReference type="PANTHER" id="PTHR24296">
    <property type="entry name" value="CYTOCHROME P450"/>
    <property type="match status" value="1"/>
</dbReference>
<evidence type="ECO:0000256" key="5">
    <source>
        <dbReference type="ARBA" id="ARBA00023004"/>
    </source>
</evidence>
<dbReference type="AlphaFoldDB" id="A0AAV3PM02"/>
<sequence length="518" mass="60000">MLPPLLIFLLLCFISCFSFFMILGRLIRTNNKFASSSLPYYGPKTYPIIGCLYDYFKNRHNLLDWYTHLLQESPTQTILISRLGARRTIVTANPVNVEYILKTNFNNYPKSKPFTEILRDFLGNGIFNVDGELWSTQRKLVSHQFSAKALQDHVLNDLKEVMDEKLIPLLESLANTQQQKAVDLQDILRRMGFDIICKFSLGFDPDCLLDHHHSVSFLPVMEAFDIASKVCAKRGAEPVSAIWKFKKFLGVGSEKSLKESVEMIHSSIIDIIHEKKKYFNNNARDLLSKMIMLEEDEEAIRDMVISFIMAGKDTTSSALTWLFYILTCHPEIEDEVVKELKSLENQKLLEFETLKQLRYLMACLCECLRLYPPVAWDSKHALVDDFLPDGGKICAGDRVTYFQYGMGRMVNLWGEDRFEFRPERWIIHLDLEEEGDEHIVGPLKKISPYKFSVFQAGPRTCLGKEMAFIQMKYIVAMLLKKFKFRPVDSENSPKFVPLLTAHMHGGFWAFVERRDQFQ</sequence>
<keyword evidence="3 6" id="KW-0479">Metal-binding</keyword>
<evidence type="ECO:0000313" key="8">
    <source>
        <dbReference type="EMBL" id="GAA0151002.1"/>
    </source>
</evidence>
<dbReference type="CDD" id="cd11064">
    <property type="entry name" value="CYP86A"/>
    <property type="match status" value="1"/>
</dbReference>
<dbReference type="PRINTS" id="PR00385">
    <property type="entry name" value="P450"/>
</dbReference>
<reference evidence="8 9" key="1">
    <citation type="submission" date="2024-01" db="EMBL/GenBank/DDBJ databases">
        <title>The complete chloroplast genome sequence of Lithospermum erythrorhizon: insights into the phylogenetic relationship among Boraginaceae species and the maternal lineages of purple gromwells.</title>
        <authorList>
            <person name="Okada T."/>
            <person name="Watanabe K."/>
        </authorList>
    </citation>
    <scope>NUCLEOTIDE SEQUENCE [LARGE SCALE GENOMIC DNA]</scope>
</reference>
<gene>
    <name evidence="8" type="ORF">LIER_09818</name>
</gene>
<dbReference type="GO" id="GO:0016705">
    <property type="term" value="F:oxidoreductase activity, acting on paired donors, with incorporation or reduction of molecular oxygen"/>
    <property type="evidence" value="ECO:0007669"/>
    <property type="project" value="InterPro"/>
</dbReference>
<evidence type="ECO:0000313" key="9">
    <source>
        <dbReference type="Proteomes" id="UP001454036"/>
    </source>
</evidence>
<evidence type="ECO:0000256" key="3">
    <source>
        <dbReference type="ARBA" id="ARBA00022723"/>
    </source>
</evidence>